<dbReference type="GO" id="GO:1990281">
    <property type="term" value="C:efflux pump complex"/>
    <property type="evidence" value="ECO:0007669"/>
    <property type="project" value="TreeGrafter"/>
</dbReference>
<dbReference type="Gene3D" id="2.40.420.20">
    <property type="match status" value="1"/>
</dbReference>
<dbReference type="Gene3D" id="2.40.30.170">
    <property type="match status" value="1"/>
</dbReference>
<evidence type="ECO:0000313" key="8">
    <source>
        <dbReference type="EMBL" id="RXK54730.1"/>
    </source>
</evidence>
<dbReference type="InterPro" id="IPR058625">
    <property type="entry name" value="MdtA-like_BSH"/>
</dbReference>
<dbReference type="Gene3D" id="2.40.50.100">
    <property type="match status" value="1"/>
</dbReference>
<comment type="similarity">
    <text evidence="2">Belongs to the membrane fusion protein (MFP) (TC 8.A.1) family.</text>
</comment>
<dbReference type="SUPFAM" id="SSF111369">
    <property type="entry name" value="HlyD-like secretion proteins"/>
    <property type="match status" value="1"/>
</dbReference>
<dbReference type="PANTHER" id="PTHR30469">
    <property type="entry name" value="MULTIDRUG RESISTANCE PROTEIN MDTA"/>
    <property type="match status" value="1"/>
</dbReference>
<dbReference type="Pfam" id="PF25967">
    <property type="entry name" value="RND-MFP_C"/>
    <property type="match status" value="1"/>
</dbReference>
<dbReference type="OrthoDB" id="185188at2"/>
<evidence type="ECO:0000256" key="4">
    <source>
        <dbReference type="SAM" id="Coils"/>
    </source>
</evidence>
<feature type="domain" description="Multidrug resistance protein MdtA-like barrel-sandwich hybrid" evidence="5">
    <location>
        <begin position="70"/>
        <end position="192"/>
    </location>
</feature>
<evidence type="ECO:0000256" key="1">
    <source>
        <dbReference type="ARBA" id="ARBA00004196"/>
    </source>
</evidence>
<reference evidence="8 9" key="1">
    <citation type="submission" date="2019-01" db="EMBL/GenBank/DDBJ databases">
        <title>Lacunisphaera sp. strain TWA-58.</title>
        <authorList>
            <person name="Chen W.-M."/>
        </authorList>
    </citation>
    <scope>NUCLEOTIDE SEQUENCE [LARGE SCALE GENOMIC DNA]</scope>
    <source>
        <strain evidence="8 9">TWA-58</strain>
    </source>
</reference>
<dbReference type="Pfam" id="PF25917">
    <property type="entry name" value="BSH_RND"/>
    <property type="match status" value="1"/>
</dbReference>
<feature type="domain" description="CusB-like beta-barrel" evidence="6">
    <location>
        <begin position="202"/>
        <end position="273"/>
    </location>
</feature>
<dbReference type="Gene3D" id="1.10.287.470">
    <property type="entry name" value="Helix hairpin bin"/>
    <property type="match status" value="1"/>
</dbReference>
<keyword evidence="3" id="KW-0813">Transport</keyword>
<dbReference type="AlphaFoldDB" id="A0A4Q1C7E5"/>
<dbReference type="InterPro" id="IPR058627">
    <property type="entry name" value="MdtA-like_C"/>
</dbReference>
<accession>A0A4Q1C7E5</accession>
<dbReference type="PANTHER" id="PTHR30469:SF11">
    <property type="entry name" value="BLL4320 PROTEIN"/>
    <property type="match status" value="1"/>
</dbReference>
<evidence type="ECO:0000256" key="3">
    <source>
        <dbReference type="ARBA" id="ARBA00022448"/>
    </source>
</evidence>
<comment type="caution">
    <text evidence="8">The sequence shown here is derived from an EMBL/GenBank/DDBJ whole genome shotgun (WGS) entry which is preliminary data.</text>
</comment>
<comment type="subcellular location">
    <subcellularLocation>
        <location evidence="1">Cell envelope</location>
    </subcellularLocation>
</comment>
<evidence type="ECO:0000313" key="9">
    <source>
        <dbReference type="Proteomes" id="UP000290218"/>
    </source>
</evidence>
<sequence>MNKRFLLTTVIAVAVLGAIFGYKALQIRQAKAAMAARKPVPAAVTTALAARQDWAMTLGSVGTLQSYQGITVRSEIEGRIVRIAFESGARVQAGDVLVEMDTAAETAQLRSYEATARLAELNLQRARELRQTNANTQADLDASEAAFLQAQANIEATKATLAKKRIVAPFTGRIGIRQVNIGQFLNKGDALATLEAVDPIYADFALPQQNIAQLATGLSVKVTVDAFPDRQFDGKIEAIDPRITDTTRNLRLRATLANKDEVLHPGMFARIDVVLPGDTAVIVLPTTAVVYSPYGDSVYVVGQKDGAPVAEQRWVKVGPKRGDLISILEGLKEGEQVVTIGQSKLRPGSALKVNNTVVPASSPAPKPVES</sequence>
<protein>
    <submittedName>
        <fullName evidence="8">Efflux RND transporter periplasmic adaptor subunit</fullName>
    </submittedName>
</protein>
<evidence type="ECO:0000259" key="5">
    <source>
        <dbReference type="Pfam" id="PF25917"/>
    </source>
</evidence>
<proteinExistence type="inferred from homology"/>
<organism evidence="8 9">
    <name type="scientific">Oleiharenicola lentus</name>
    <dbReference type="NCBI Taxonomy" id="2508720"/>
    <lineage>
        <taxon>Bacteria</taxon>
        <taxon>Pseudomonadati</taxon>
        <taxon>Verrucomicrobiota</taxon>
        <taxon>Opitutia</taxon>
        <taxon>Opitutales</taxon>
        <taxon>Opitutaceae</taxon>
        <taxon>Oleiharenicola</taxon>
    </lineage>
</organism>
<dbReference type="GO" id="GO:0015562">
    <property type="term" value="F:efflux transmembrane transporter activity"/>
    <property type="evidence" value="ECO:0007669"/>
    <property type="project" value="TreeGrafter"/>
</dbReference>
<keyword evidence="9" id="KW-1185">Reference proteome</keyword>
<dbReference type="InterPro" id="IPR006143">
    <property type="entry name" value="RND_pump_MFP"/>
</dbReference>
<keyword evidence="4" id="KW-0175">Coiled coil</keyword>
<evidence type="ECO:0000259" key="6">
    <source>
        <dbReference type="Pfam" id="PF25954"/>
    </source>
</evidence>
<gene>
    <name evidence="8" type="ORF">ESB00_02210</name>
</gene>
<dbReference type="EMBL" id="SDHX01000001">
    <property type="protein sequence ID" value="RXK54730.1"/>
    <property type="molecule type" value="Genomic_DNA"/>
</dbReference>
<dbReference type="Pfam" id="PF25954">
    <property type="entry name" value="Beta-barrel_RND_2"/>
    <property type="match status" value="1"/>
</dbReference>
<feature type="domain" description="Multidrug resistance protein MdtA-like C-terminal permuted SH3" evidence="7">
    <location>
        <begin position="281"/>
        <end position="341"/>
    </location>
</feature>
<dbReference type="RefSeq" id="WP_129046094.1">
    <property type="nucleotide sequence ID" value="NZ_SDHX01000001.1"/>
</dbReference>
<evidence type="ECO:0000256" key="2">
    <source>
        <dbReference type="ARBA" id="ARBA00009477"/>
    </source>
</evidence>
<name>A0A4Q1C7E5_9BACT</name>
<evidence type="ECO:0000259" key="7">
    <source>
        <dbReference type="Pfam" id="PF25967"/>
    </source>
</evidence>
<dbReference type="InterPro" id="IPR058792">
    <property type="entry name" value="Beta-barrel_RND_2"/>
</dbReference>
<dbReference type="Proteomes" id="UP000290218">
    <property type="component" value="Unassembled WGS sequence"/>
</dbReference>
<dbReference type="NCBIfam" id="TIGR01730">
    <property type="entry name" value="RND_mfp"/>
    <property type="match status" value="1"/>
</dbReference>
<feature type="coiled-coil region" evidence="4">
    <location>
        <begin position="109"/>
        <end position="146"/>
    </location>
</feature>
<dbReference type="FunFam" id="2.40.30.170:FF:000010">
    <property type="entry name" value="Efflux RND transporter periplasmic adaptor subunit"/>
    <property type="match status" value="1"/>
</dbReference>